<dbReference type="Gene3D" id="6.10.140.1330">
    <property type="match status" value="1"/>
</dbReference>
<evidence type="ECO:0000256" key="4">
    <source>
        <dbReference type="ARBA" id="ARBA00022692"/>
    </source>
</evidence>
<dbReference type="GO" id="GO:0005886">
    <property type="term" value="C:plasma membrane"/>
    <property type="evidence" value="ECO:0007669"/>
    <property type="project" value="UniProtKB-SubCell"/>
</dbReference>
<keyword evidence="2" id="KW-0813">Transport</keyword>
<keyword evidence="8 10" id="KW-0472">Membrane</keyword>
<dbReference type="PANTHER" id="PTHR10110:SF86">
    <property type="entry name" value="SODIUM_HYDROGEN EXCHANGER 7"/>
    <property type="match status" value="1"/>
</dbReference>
<dbReference type="STRING" id="1423763.FC46_GL001681"/>
<keyword evidence="13" id="KW-1185">Reference proteome</keyword>
<evidence type="ECO:0000256" key="9">
    <source>
        <dbReference type="ARBA" id="ARBA00023201"/>
    </source>
</evidence>
<proteinExistence type="predicted"/>
<dbReference type="InterPro" id="IPR006153">
    <property type="entry name" value="Cation/H_exchanger_TM"/>
</dbReference>
<organism evidence="12 13">
    <name type="scientific">Lactobacillus kalixensis DSM 16043</name>
    <dbReference type="NCBI Taxonomy" id="1423763"/>
    <lineage>
        <taxon>Bacteria</taxon>
        <taxon>Bacillati</taxon>
        <taxon>Bacillota</taxon>
        <taxon>Bacilli</taxon>
        <taxon>Lactobacillales</taxon>
        <taxon>Lactobacillaceae</taxon>
        <taxon>Lactobacillus</taxon>
    </lineage>
</organism>
<dbReference type="Pfam" id="PF00999">
    <property type="entry name" value="Na_H_Exchanger"/>
    <property type="match status" value="1"/>
</dbReference>
<evidence type="ECO:0000256" key="6">
    <source>
        <dbReference type="ARBA" id="ARBA00023053"/>
    </source>
</evidence>
<comment type="subcellular location">
    <subcellularLocation>
        <location evidence="1">Cell membrane</location>
        <topology evidence="1">Multi-pass membrane protein</topology>
    </subcellularLocation>
</comment>
<sequence>METFTGISELILAVCLAMVIQNWILKKVSVNYIAMIIGILMALFLKFPVNRFIFEPEVFIGLVVAPLLFFEGQQNNLHSILRSWRSIFGITVIMIVIATCVAAFGVVITTGVSMPLALVLATISTPTDATATESVSHGLKLPKTVSKYLKNESLFNDASGLILLDMAVTWYVSKELNIGHTLLRFLFSSIGGLILGTLLMGMLVLTFQKLLRSNANFDHSGYEPITALITIYLIMPIMIYYLAEHIQVSGIIAVVAAGIVANAGIERSRLTSLSYTYTSLTLTRYLSSMLNGIVFVVLGIVIAQTFQEKSLTRLYLAILIGTVLYLANLLVRFLYSKIIMKLSAKDAIIFALGGIHGAVTFALAYMLEQTVISSSNFTLILYSEVSLIILSMIVPTILFRRLLPKDRTDFEKEDNIQQIKCDMVDYAQSKLNEIYLPKRIRKQLEFDLNAQIDETSMKDFIRELKKSVKATELTPSQKEFRDEVYRYAFREERTYLGQLSQKEETRPEFLNLYREVLFGRSFVFAF</sequence>
<evidence type="ECO:0000256" key="3">
    <source>
        <dbReference type="ARBA" id="ARBA00022475"/>
    </source>
</evidence>
<name>A0A0R1UDD1_9LACO</name>
<feature type="transmembrane region" description="Helical" evidence="10">
    <location>
        <begin position="248"/>
        <end position="265"/>
    </location>
</feature>
<keyword evidence="3" id="KW-1003">Cell membrane</keyword>
<feature type="transmembrane region" description="Helical" evidence="10">
    <location>
        <begin position="225"/>
        <end position="242"/>
    </location>
</feature>
<feature type="transmembrane region" description="Helical" evidence="10">
    <location>
        <begin position="285"/>
        <end position="303"/>
    </location>
</feature>
<feature type="domain" description="Cation/H+ exchanger transmembrane" evidence="11">
    <location>
        <begin position="28"/>
        <end position="399"/>
    </location>
</feature>
<feature type="transmembrane region" description="Helical" evidence="10">
    <location>
        <begin position="379"/>
        <end position="399"/>
    </location>
</feature>
<keyword evidence="4 10" id="KW-0812">Transmembrane</keyword>
<keyword evidence="5 10" id="KW-1133">Transmembrane helix</keyword>
<keyword evidence="9" id="KW-0739">Sodium transport</keyword>
<dbReference type="Proteomes" id="UP000051036">
    <property type="component" value="Unassembled WGS sequence"/>
</dbReference>
<evidence type="ECO:0000256" key="7">
    <source>
        <dbReference type="ARBA" id="ARBA00023065"/>
    </source>
</evidence>
<dbReference type="InterPro" id="IPR018422">
    <property type="entry name" value="Cation/H_exchanger_CPA1"/>
</dbReference>
<feature type="transmembrane region" description="Helical" evidence="10">
    <location>
        <begin position="315"/>
        <end position="335"/>
    </location>
</feature>
<feature type="transmembrane region" description="Helical" evidence="10">
    <location>
        <begin position="30"/>
        <end position="47"/>
    </location>
</feature>
<dbReference type="PANTHER" id="PTHR10110">
    <property type="entry name" value="SODIUM/HYDROGEN EXCHANGER"/>
    <property type="match status" value="1"/>
</dbReference>
<keyword evidence="6" id="KW-0915">Sodium</keyword>
<feature type="transmembrane region" description="Helical" evidence="10">
    <location>
        <begin position="347"/>
        <end position="367"/>
    </location>
</feature>
<dbReference type="GO" id="GO:0051453">
    <property type="term" value="P:regulation of intracellular pH"/>
    <property type="evidence" value="ECO:0007669"/>
    <property type="project" value="TreeGrafter"/>
</dbReference>
<reference evidence="12 13" key="1">
    <citation type="journal article" date="2015" name="Genome Announc.">
        <title>Expanding the biotechnology potential of lactobacilli through comparative genomics of 213 strains and associated genera.</title>
        <authorList>
            <person name="Sun Z."/>
            <person name="Harris H.M."/>
            <person name="McCann A."/>
            <person name="Guo C."/>
            <person name="Argimon S."/>
            <person name="Zhang W."/>
            <person name="Yang X."/>
            <person name="Jeffery I.B."/>
            <person name="Cooney J.C."/>
            <person name="Kagawa T.F."/>
            <person name="Liu W."/>
            <person name="Song Y."/>
            <person name="Salvetti E."/>
            <person name="Wrobel A."/>
            <person name="Rasinkangas P."/>
            <person name="Parkhill J."/>
            <person name="Rea M.C."/>
            <person name="O'Sullivan O."/>
            <person name="Ritari J."/>
            <person name="Douillard F.P."/>
            <person name="Paul Ross R."/>
            <person name="Yang R."/>
            <person name="Briner A.E."/>
            <person name="Felis G.E."/>
            <person name="de Vos W.M."/>
            <person name="Barrangou R."/>
            <person name="Klaenhammer T.R."/>
            <person name="Caufield P.W."/>
            <person name="Cui Y."/>
            <person name="Zhang H."/>
            <person name="O'Toole P.W."/>
        </authorList>
    </citation>
    <scope>NUCLEOTIDE SEQUENCE [LARGE SCALE GENOMIC DNA]</scope>
    <source>
        <strain evidence="12 13">DSM 16043</strain>
    </source>
</reference>
<comment type="caution">
    <text evidence="12">The sequence shown here is derived from an EMBL/GenBank/DDBJ whole genome shotgun (WGS) entry which is preliminary data.</text>
</comment>
<dbReference type="GO" id="GO:0015386">
    <property type="term" value="F:potassium:proton antiporter activity"/>
    <property type="evidence" value="ECO:0007669"/>
    <property type="project" value="TreeGrafter"/>
</dbReference>
<dbReference type="PATRIC" id="fig|1423763.3.peg.1708"/>
<dbReference type="AlphaFoldDB" id="A0A0R1UDD1"/>
<evidence type="ECO:0000256" key="10">
    <source>
        <dbReference type="SAM" id="Phobius"/>
    </source>
</evidence>
<evidence type="ECO:0000313" key="12">
    <source>
        <dbReference type="EMBL" id="KRL90836.1"/>
    </source>
</evidence>
<feature type="transmembrane region" description="Helical" evidence="10">
    <location>
        <begin position="84"/>
        <end position="108"/>
    </location>
</feature>
<accession>A0A0R1UDD1</accession>
<feature type="transmembrane region" description="Helical" evidence="10">
    <location>
        <begin position="6"/>
        <end position="25"/>
    </location>
</feature>
<evidence type="ECO:0000259" key="11">
    <source>
        <dbReference type="Pfam" id="PF00999"/>
    </source>
</evidence>
<protein>
    <submittedName>
        <fullName evidence="12">Na+-H+ antiporter</fullName>
    </submittedName>
</protein>
<feature type="transmembrane region" description="Helical" evidence="10">
    <location>
        <begin position="185"/>
        <end position="205"/>
    </location>
</feature>
<dbReference type="GO" id="GO:0098719">
    <property type="term" value="P:sodium ion import across plasma membrane"/>
    <property type="evidence" value="ECO:0007669"/>
    <property type="project" value="TreeGrafter"/>
</dbReference>
<evidence type="ECO:0000256" key="1">
    <source>
        <dbReference type="ARBA" id="ARBA00004651"/>
    </source>
</evidence>
<keyword evidence="7" id="KW-0406">Ion transport</keyword>
<evidence type="ECO:0000256" key="5">
    <source>
        <dbReference type="ARBA" id="ARBA00022989"/>
    </source>
</evidence>
<evidence type="ECO:0000313" key="13">
    <source>
        <dbReference type="Proteomes" id="UP000051036"/>
    </source>
</evidence>
<dbReference type="EMBL" id="AZFM01000006">
    <property type="protein sequence ID" value="KRL90836.1"/>
    <property type="molecule type" value="Genomic_DNA"/>
</dbReference>
<evidence type="ECO:0000256" key="8">
    <source>
        <dbReference type="ARBA" id="ARBA00023136"/>
    </source>
</evidence>
<evidence type="ECO:0000256" key="2">
    <source>
        <dbReference type="ARBA" id="ARBA00022448"/>
    </source>
</evidence>
<dbReference type="GO" id="GO:0015385">
    <property type="term" value="F:sodium:proton antiporter activity"/>
    <property type="evidence" value="ECO:0007669"/>
    <property type="project" value="InterPro"/>
</dbReference>
<gene>
    <name evidence="12" type="ORF">FC46_GL001681</name>
</gene>
<dbReference type="RefSeq" id="WP_236702287.1">
    <property type="nucleotide sequence ID" value="NZ_AZFM01000006.1"/>
</dbReference>